<evidence type="ECO:0000313" key="10">
    <source>
        <dbReference type="EMBL" id="VDM27574.1"/>
    </source>
</evidence>
<evidence type="ECO:0000256" key="1">
    <source>
        <dbReference type="ARBA" id="ARBA00004141"/>
    </source>
</evidence>
<keyword evidence="7" id="KW-0472">Membrane</keyword>
<dbReference type="GO" id="GO:0046961">
    <property type="term" value="F:proton-transporting ATPase activity, rotational mechanism"/>
    <property type="evidence" value="ECO:0007669"/>
    <property type="project" value="InterPro"/>
</dbReference>
<evidence type="ECO:0000256" key="4">
    <source>
        <dbReference type="ARBA" id="ARBA00022692"/>
    </source>
</evidence>
<keyword evidence="8" id="KW-0375">Hydrogen ion transport</keyword>
<reference evidence="12" key="1">
    <citation type="submission" date="2016-06" db="UniProtKB">
        <authorList>
            <consortium name="WormBaseParasite"/>
        </authorList>
    </citation>
    <scope>IDENTIFICATION</scope>
</reference>
<dbReference type="PANTHER" id="PTHR11629">
    <property type="entry name" value="VACUOLAR PROTON ATPASES"/>
    <property type="match status" value="1"/>
</dbReference>
<evidence type="ECO:0000256" key="2">
    <source>
        <dbReference type="ARBA" id="ARBA00009904"/>
    </source>
</evidence>
<dbReference type="EMBL" id="UYWY01002009">
    <property type="protein sequence ID" value="VDM27574.1"/>
    <property type="molecule type" value="Genomic_DNA"/>
</dbReference>
<reference evidence="10 11" key="2">
    <citation type="submission" date="2018-11" db="EMBL/GenBank/DDBJ databases">
        <authorList>
            <consortium name="Pathogen Informatics"/>
        </authorList>
    </citation>
    <scope>NUCLEOTIDE SEQUENCE [LARGE SCALE GENOMIC DNA]</scope>
</reference>
<accession>A0A183U0Z0</accession>
<keyword evidence="3 8" id="KW-0813">Transport</keyword>
<dbReference type="GO" id="GO:0051117">
    <property type="term" value="F:ATPase binding"/>
    <property type="evidence" value="ECO:0007669"/>
    <property type="project" value="TreeGrafter"/>
</dbReference>
<evidence type="ECO:0000313" key="11">
    <source>
        <dbReference type="Proteomes" id="UP000050794"/>
    </source>
</evidence>
<name>A0A183U0Z0_TOXCA</name>
<keyword evidence="9" id="KW-0175">Coiled coil</keyword>
<protein>
    <recommendedName>
        <fullName evidence="8">V-type proton ATPase subunit a</fullName>
    </recommendedName>
</protein>
<dbReference type="AlphaFoldDB" id="A0A183U0Z0"/>
<evidence type="ECO:0000256" key="9">
    <source>
        <dbReference type="SAM" id="Coils"/>
    </source>
</evidence>
<feature type="coiled-coil region" evidence="9">
    <location>
        <begin position="80"/>
        <end position="107"/>
    </location>
</feature>
<sequence length="321" mass="36602">MGSPYRSEQMQLCQLIAHKDAAFACIAQLGKRGCVQFKDVCAKIYYEVRHGFLESQVREAGIPMDAIDFEHVAVPNTRDIYNLEIQLSELERDILQQNEIYAQMRRTLSELMEFYYVLQKVDAFFEVHMEDDAMNEFSAAELEEAGDSALISLRAEAHIPWLVIYSYSILVRRVAHVRGEEGGQKELGYSVEKEKRITFERVLWRACRWTAFVRDAEIEDVIQDPLTGTPARKCVFVVFFKGQSLKNIVNKVCEGFNASLYACPKTAKERHTAAIQAIASASDLRTVIDNTQKQRISVCLRAFPLFLSPSTSIQFEGKLYG</sequence>
<keyword evidence="11" id="KW-1185">Reference proteome</keyword>
<evidence type="ECO:0000313" key="12">
    <source>
        <dbReference type="WBParaSite" id="TCNE_0000216001-mRNA-1"/>
    </source>
</evidence>
<evidence type="ECO:0000256" key="6">
    <source>
        <dbReference type="ARBA" id="ARBA00023065"/>
    </source>
</evidence>
<dbReference type="Pfam" id="PF01496">
    <property type="entry name" value="V_ATPase_I"/>
    <property type="match status" value="1"/>
</dbReference>
<keyword evidence="5" id="KW-1133">Transmembrane helix</keyword>
<evidence type="ECO:0000256" key="8">
    <source>
        <dbReference type="RuleBase" id="RU361189"/>
    </source>
</evidence>
<dbReference type="GO" id="GO:0005886">
    <property type="term" value="C:plasma membrane"/>
    <property type="evidence" value="ECO:0007669"/>
    <property type="project" value="TreeGrafter"/>
</dbReference>
<dbReference type="WBParaSite" id="TCNE_0000216001-mRNA-1">
    <property type="protein sequence ID" value="TCNE_0000216001-mRNA-1"/>
    <property type="gene ID" value="TCNE_0000216001"/>
</dbReference>
<evidence type="ECO:0000256" key="3">
    <source>
        <dbReference type="ARBA" id="ARBA00022448"/>
    </source>
</evidence>
<evidence type="ECO:0000256" key="7">
    <source>
        <dbReference type="ARBA" id="ARBA00023136"/>
    </source>
</evidence>
<dbReference type="InterPro" id="IPR002490">
    <property type="entry name" value="V-ATPase_116kDa_su"/>
</dbReference>
<dbReference type="GO" id="GO:0007035">
    <property type="term" value="P:vacuolar acidification"/>
    <property type="evidence" value="ECO:0007669"/>
    <property type="project" value="TreeGrafter"/>
</dbReference>
<comment type="similarity">
    <text evidence="2 8">Belongs to the V-ATPase 116 kDa subunit family.</text>
</comment>
<organism evidence="11 12">
    <name type="scientific">Toxocara canis</name>
    <name type="common">Canine roundworm</name>
    <dbReference type="NCBI Taxonomy" id="6265"/>
    <lineage>
        <taxon>Eukaryota</taxon>
        <taxon>Metazoa</taxon>
        <taxon>Ecdysozoa</taxon>
        <taxon>Nematoda</taxon>
        <taxon>Chromadorea</taxon>
        <taxon>Rhabditida</taxon>
        <taxon>Spirurina</taxon>
        <taxon>Ascaridomorpha</taxon>
        <taxon>Ascaridoidea</taxon>
        <taxon>Toxocaridae</taxon>
        <taxon>Toxocara</taxon>
    </lineage>
</organism>
<keyword evidence="4" id="KW-0812">Transmembrane</keyword>
<evidence type="ECO:0000256" key="5">
    <source>
        <dbReference type="ARBA" id="ARBA00022989"/>
    </source>
</evidence>
<comment type="function">
    <text evidence="8">Essential component of the vacuolar proton pump (V-ATPase), a multimeric enzyme that catalyzes the translocation of protons across the membranes. Required for assembly and activity of the V-ATPase.</text>
</comment>
<keyword evidence="6 8" id="KW-0406">Ion transport</keyword>
<comment type="subcellular location">
    <subcellularLocation>
        <location evidence="1">Membrane</location>
        <topology evidence="1">Multi-pass membrane protein</topology>
    </subcellularLocation>
</comment>
<gene>
    <name evidence="10" type="ORF">TCNE_LOCUS2160</name>
</gene>
<dbReference type="GO" id="GO:0033179">
    <property type="term" value="C:proton-transporting V-type ATPase, V0 domain"/>
    <property type="evidence" value="ECO:0007669"/>
    <property type="project" value="InterPro"/>
</dbReference>
<dbReference type="PANTHER" id="PTHR11629:SF56">
    <property type="entry name" value="V-TYPE PROTON ATPASE 116 KDA SUBUNIT A 4"/>
    <property type="match status" value="1"/>
</dbReference>
<dbReference type="GO" id="GO:0016471">
    <property type="term" value="C:vacuolar proton-transporting V-type ATPase complex"/>
    <property type="evidence" value="ECO:0007669"/>
    <property type="project" value="TreeGrafter"/>
</dbReference>
<dbReference type="Proteomes" id="UP000050794">
    <property type="component" value="Unassembled WGS sequence"/>
</dbReference>
<proteinExistence type="inferred from homology"/>